<comment type="caution">
    <text evidence="1">The sequence shown here is derived from an EMBL/GenBank/DDBJ whole genome shotgun (WGS) entry which is preliminary data.</text>
</comment>
<proteinExistence type="predicted"/>
<organism evidence="1 2">
    <name type="scientific">Vaccinium darrowii</name>
    <dbReference type="NCBI Taxonomy" id="229202"/>
    <lineage>
        <taxon>Eukaryota</taxon>
        <taxon>Viridiplantae</taxon>
        <taxon>Streptophyta</taxon>
        <taxon>Embryophyta</taxon>
        <taxon>Tracheophyta</taxon>
        <taxon>Spermatophyta</taxon>
        <taxon>Magnoliopsida</taxon>
        <taxon>eudicotyledons</taxon>
        <taxon>Gunneridae</taxon>
        <taxon>Pentapetalae</taxon>
        <taxon>asterids</taxon>
        <taxon>Ericales</taxon>
        <taxon>Ericaceae</taxon>
        <taxon>Vaccinioideae</taxon>
        <taxon>Vaccinieae</taxon>
        <taxon>Vaccinium</taxon>
    </lineage>
</organism>
<keyword evidence="2" id="KW-1185">Reference proteome</keyword>
<sequence length="215" mass="24784">MWILKVFRGVLALWWNNDVDLDVEMVCKNFMHTIVTGKSNRNIWATTFIYGCPGRAGRELVWEKIRRFARSESLPWLCMGDFNQVLSGSDKVGGHYPNQNLISSFHELVSDCGLVDLEFKGPKFTWRNNRSGDKFIMERLDMAFANSKWRELHDKAMVFIEPAIGSDHNPLILNTDVPLNKVGKPFRFESFWVTEEGCKAVIQESWSLIMDGSIM</sequence>
<gene>
    <name evidence="1" type="ORF">Vadar_030351</name>
</gene>
<dbReference type="EMBL" id="CM037161">
    <property type="protein sequence ID" value="KAH7855899.1"/>
    <property type="molecule type" value="Genomic_DNA"/>
</dbReference>
<dbReference type="Proteomes" id="UP000828048">
    <property type="component" value="Chromosome 11"/>
</dbReference>
<reference evidence="1 2" key="1">
    <citation type="journal article" date="2021" name="Hortic Res">
        <title>High-quality reference genome and annotation aids understanding of berry development for evergreen blueberry (Vaccinium darrowii).</title>
        <authorList>
            <person name="Yu J."/>
            <person name="Hulse-Kemp A.M."/>
            <person name="Babiker E."/>
            <person name="Staton M."/>
        </authorList>
    </citation>
    <scope>NUCLEOTIDE SEQUENCE [LARGE SCALE GENOMIC DNA]</scope>
    <source>
        <strain evidence="2">cv. NJ 8807/NJ 8810</strain>
        <tissue evidence="1">Young leaf</tissue>
    </source>
</reference>
<name>A0ACB7YRU5_9ERIC</name>
<protein>
    <submittedName>
        <fullName evidence="1">Uncharacterized protein</fullName>
    </submittedName>
</protein>
<evidence type="ECO:0000313" key="2">
    <source>
        <dbReference type="Proteomes" id="UP000828048"/>
    </source>
</evidence>
<evidence type="ECO:0000313" key="1">
    <source>
        <dbReference type="EMBL" id="KAH7855899.1"/>
    </source>
</evidence>
<accession>A0ACB7YRU5</accession>